<keyword evidence="1" id="KW-0812">Transmembrane</keyword>
<evidence type="ECO:0000313" key="2">
    <source>
        <dbReference type="EMBL" id="KAJ5727573.1"/>
    </source>
</evidence>
<feature type="transmembrane region" description="Helical" evidence="1">
    <location>
        <begin position="181"/>
        <end position="203"/>
    </location>
</feature>
<organism evidence="2 3">
    <name type="scientific">Penicillium malachiteum</name>
    <dbReference type="NCBI Taxonomy" id="1324776"/>
    <lineage>
        <taxon>Eukaryota</taxon>
        <taxon>Fungi</taxon>
        <taxon>Dikarya</taxon>
        <taxon>Ascomycota</taxon>
        <taxon>Pezizomycotina</taxon>
        <taxon>Eurotiomycetes</taxon>
        <taxon>Eurotiomycetidae</taxon>
        <taxon>Eurotiales</taxon>
        <taxon>Aspergillaceae</taxon>
        <taxon>Penicillium</taxon>
    </lineage>
</organism>
<dbReference type="AlphaFoldDB" id="A0AAD6MWG6"/>
<keyword evidence="3" id="KW-1185">Reference proteome</keyword>
<proteinExistence type="predicted"/>
<protein>
    <submittedName>
        <fullName evidence="2">Uncharacterized protein</fullName>
    </submittedName>
</protein>
<comment type="caution">
    <text evidence="2">The sequence shown here is derived from an EMBL/GenBank/DDBJ whole genome shotgun (WGS) entry which is preliminary data.</text>
</comment>
<sequence>MSWPRSQLLEIGEKSWCPSWLQRHEQLALTKFWSLRIPGWSHESPATQACAVMKKYLSDLSSYKIRDICAGAGGPSPVMEVELNKQLEREGKEPVQFILSDLYPHEEEWARISKKQGNVSYIAEPIDARAVPAVESTSRRECRVLNLCFHHFSDEDAGSILKNAIEFADAFIIFEMSARDIWTCLFSFLMVFWTCFVTVVWYWHSPIHLFYTFIIPVAPIAIGLDGFISCLRTRTFEETRKLLDQPGLDLSGWRFHSGKRTVQFPFIVLYYYVGIKSD</sequence>
<reference evidence="2" key="1">
    <citation type="journal article" date="2023" name="IMA Fungus">
        <title>Comparative genomic study of the Penicillium genus elucidates a diverse pangenome and 15 lateral gene transfer events.</title>
        <authorList>
            <person name="Petersen C."/>
            <person name="Sorensen T."/>
            <person name="Nielsen M.R."/>
            <person name="Sondergaard T.E."/>
            <person name="Sorensen J.L."/>
            <person name="Fitzpatrick D.A."/>
            <person name="Frisvad J.C."/>
            <person name="Nielsen K.L."/>
        </authorList>
    </citation>
    <scope>NUCLEOTIDE SEQUENCE</scope>
    <source>
        <strain evidence="2">IBT 17514</strain>
    </source>
</reference>
<keyword evidence="1" id="KW-1133">Transmembrane helix</keyword>
<keyword evidence="1" id="KW-0472">Membrane</keyword>
<evidence type="ECO:0000313" key="3">
    <source>
        <dbReference type="Proteomes" id="UP001215712"/>
    </source>
</evidence>
<reference evidence="2" key="2">
    <citation type="submission" date="2023-01" db="EMBL/GenBank/DDBJ databases">
        <authorList>
            <person name="Petersen C."/>
        </authorList>
    </citation>
    <scope>NUCLEOTIDE SEQUENCE</scope>
    <source>
        <strain evidence="2">IBT 17514</strain>
    </source>
</reference>
<name>A0AAD6MWG6_9EURO</name>
<accession>A0AAD6MWG6</accession>
<dbReference type="Proteomes" id="UP001215712">
    <property type="component" value="Unassembled WGS sequence"/>
</dbReference>
<evidence type="ECO:0000256" key="1">
    <source>
        <dbReference type="SAM" id="Phobius"/>
    </source>
</evidence>
<gene>
    <name evidence="2" type="ORF">N7493_005393</name>
</gene>
<dbReference type="EMBL" id="JAQJAN010000006">
    <property type="protein sequence ID" value="KAJ5727573.1"/>
    <property type="molecule type" value="Genomic_DNA"/>
</dbReference>
<feature type="transmembrane region" description="Helical" evidence="1">
    <location>
        <begin position="209"/>
        <end position="231"/>
    </location>
</feature>